<reference evidence="9" key="1">
    <citation type="journal article" date="2014" name="Int. J. Syst. Evol. Microbiol.">
        <title>Complete genome of a new Firmicutes species belonging to the dominant human colonic microbiota ('Ruminococcus bicirculans') reveals two chromosomes and a selective capacity to utilize plant glucans.</title>
        <authorList>
            <consortium name="NISC Comparative Sequencing Program"/>
            <person name="Wegmann U."/>
            <person name="Louis P."/>
            <person name="Goesmann A."/>
            <person name="Henrissat B."/>
            <person name="Duncan S.H."/>
            <person name="Flint H.J."/>
        </authorList>
    </citation>
    <scope>NUCLEOTIDE SEQUENCE</scope>
    <source>
        <strain evidence="9">NBRC 102424</strain>
    </source>
</reference>
<reference evidence="9" key="2">
    <citation type="submission" date="2023-01" db="EMBL/GenBank/DDBJ databases">
        <title>Draft genome sequence of Methylophaga thalassica strain NBRC 102424.</title>
        <authorList>
            <person name="Sun Q."/>
            <person name="Mori K."/>
        </authorList>
    </citation>
    <scope>NUCLEOTIDE SEQUENCE</scope>
    <source>
        <strain evidence="9">NBRC 102424</strain>
    </source>
</reference>
<proteinExistence type="inferred from homology"/>
<keyword evidence="7" id="KW-0732">Signal</keyword>
<feature type="domain" description="Beta-lactamase class A catalytic" evidence="8">
    <location>
        <begin position="46"/>
        <end position="263"/>
    </location>
</feature>
<evidence type="ECO:0000256" key="1">
    <source>
        <dbReference type="ARBA" id="ARBA00001526"/>
    </source>
</evidence>
<dbReference type="InterPro" id="IPR000871">
    <property type="entry name" value="Beta-lactam_class-A"/>
</dbReference>
<organism evidence="9 10">
    <name type="scientific">Methylophaga thalassica</name>
    <dbReference type="NCBI Taxonomy" id="40223"/>
    <lineage>
        <taxon>Bacteria</taxon>
        <taxon>Pseudomonadati</taxon>
        <taxon>Pseudomonadota</taxon>
        <taxon>Gammaproteobacteria</taxon>
        <taxon>Thiotrichales</taxon>
        <taxon>Piscirickettsiaceae</taxon>
        <taxon>Methylophaga</taxon>
    </lineage>
</organism>
<evidence type="ECO:0000256" key="6">
    <source>
        <dbReference type="RuleBase" id="RU361140"/>
    </source>
</evidence>
<dbReference type="SUPFAM" id="SSF56601">
    <property type="entry name" value="beta-lactamase/transpeptidase-like"/>
    <property type="match status" value="1"/>
</dbReference>
<evidence type="ECO:0000313" key="10">
    <source>
        <dbReference type="Proteomes" id="UP001161423"/>
    </source>
</evidence>
<evidence type="ECO:0000256" key="4">
    <source>
        <dbReference type="ARBA" id="ARBA00022801"/>
    </source>
</evidence>
<dbReference type="PRINTS" id="PR00118">
    <property type="entry name" value="BLACTAMASEA"/>
</dbReference>
<dbReference type="NCBIfam" id="NF033103">
    <property type="entry name" value="bla_class_A"/>
    <property type="match status" value="1"/>
</dbReference>
<gene>
    <name evidence="9" type="ORF">GCM10007891_12990</name>
</gene>
<evidence type="ECO:0000256" key="3">
    <source>
        <dbReference type="ARBA" id="ARBA00012865"/>
    </source>
</evidence>
<evidence type="ECO:0000256" key="2">
    <source>
        <dbReference type="ARBA" id="ARBA00009009"/>
    </source>
</evidence>
<comment type="catalytic activity">
    <reaction evidence="1 6">
        <text>a beta-lactam + H2O = a substituted beta-amino acid</text>
        <dbReference type="Rhea" id="RHEA:20401"/>
        <dbReference type="ChEBI" id="CHEBI:15377"/>
        <dbReference type="ChEBI" id="CHEBI:35627"/>
        <dbReference type="ChEBI" id="CHEBI:140347"/>
        <dbReference type="EC" id="3.5.2.6"/>
    </reaction>
</comment>
<feature type="signal peptide" evidence="7">
    <location>
        <begin position="1"/>
        <end position="23"/>
    </location>
</feature>
<dbReference type="RefSeq" id="WP_284722822.1">
    <property type="nucleotide sequence ID" value="NZ_BSND01000004.1"/>
</dbReference>
<dbReference type="Pfam" id="PF13354">
    <property type="entry name" value="Beta-lactamase2"/>
    <property type="match status" value="1"/>
</dbReference>
<dbReference type="InterPro" id="IPR045155">
    <property type="entry name" value="Beta-lactam_cat"/>
</dbReference>
<dbReference type="PROSITE" id="PS00146">
    <property type="entry name" value="BETA_LACTAMASE_A"/>
    <property type="match status" value="1"/>
</dbReference>
<dbReference type="PANTHER" id="PTHR35333">
    <property type="entry name" value="BETA-LACTAMASE"/>
    <property type="match status" value="1"/>
</dbReference>
<dbReference type="InterPro" id="IPR012338">
    <property type="entry name" value="Beta-lactam/transpept-like"/>
</dbReference>
<comment type="similarity">
    <text evidence="2 6">Belongs to the class-A beta-lactamase family.</text>
</comment>
<keyword evidence="5 6" id="KW-0046">Antibiotic resistance</keyword>
<sequence>MKSILKLLTLLFIVITIQSPVFAADTASGWQDEVTQLETVYGGRIGVSAWNANDGQQLHYRENERFAMCSTFKLLLVANVLQRIDQKQEKLERLISYDKSEILEYAPVTSQHLDKGSMTVADLSKAALQLSDNTAANLLLNTLGGPQGLTDYLRSLGDNTTRLDRIEPNLNTNLAEDPRDTTTPKAMLLTLKTLLLGDTLSEASKQRLIHWLIGNQTGDDKIRAGVPATWLVGDKTGSGANGANNDVAIIWPEAGHPYLLIVYYSGSERSKNKKNAVIAKISQSVSKVFYPE</sequence>
<protein>
    <recommendedName>
        <fullName evidence="3 6">Beta-lactamase</fullName>
        <ecNumber evidence="3 6">3.5.2.6</ecNumber>
    </recommendedName>
</protein>
<name>A0ABQ5TUM8_9GAMM</name>
<dbReference type="EC" id="3.5.2.6" evidence="3 6"/>
<keyword evidence="10" id="KW-1185">Reference proteome</keyword>
<dbReference type="InterPro" id="IPR023650">
    <property type="entry name" value="Beta-lactam_class-A_AS"/>
</dbReference>
<feature type="chain" id="PRO_5045795416" description="Beta-lactamase" evidence="7">
    <location>
        <begin position="24"/>
        <end position="292"/>
    </location>
</feature>
<evidence type="ECO:0000256" key="5">
    <source>
        <dbReference type="ARBA" id="ARBA00023251"/>
    </source>
</evidence>
<accession>A0ABQ5TUM8</accession>
<evidence type="ECO:0000313" key="9">
    <source>
        <dbReference type="EMBL" id="GLP99445.1"/>
    </source>
</evidence>
<evidence type="ECO:0000259" key="8">
    <source>
        <dbReference type="Pfam" id="PF13354"/>
    </source>
</evidence>
<keyword evidence="4 6" id="KW-0378">Hydrolase</keyword>
<evidence type="ECO:0000256" key="7">
    <source>
        <dbReference type="SAM" id="SignalP"/>
    </source>
</evidence>
<dbReference type="Gene3D" id="3.40.710.10">
    <property type="entry name" value="DD-peptidase/beta-lactamase superfamily"/>
    <property type="match status" value="1"/>
</dbReference>
<dbReference type="PANTHER" id="PTHR35333:SF3">
    <property type="entry name" value="BETA-LACTAMASE-TYPE TRANSPEPTIDASE FOLD CONTAINING PROTEIN"/>
    <property type="match status" value="1"/>
</dbReference>
<dbReference type="EMBL" id="BSND01000004">
    <property type="protein sequence ID" value="GLP99445.1"/>
    <property type="molecule type" value="Genomic_DNA"/>
</dbReference>
<comment type="caution">
    <text evidence="9">The sequence shown here is derived from an EMBL/GenBank/DDBJ whole genome shotgun (WGS) entry which is preliminary data.</text>
</comment>
<dbReference type="Proteomes" id="UP001161423">
    <property type="component" value="Unassembled WGS sequence"/>
</dbReference>